<accession>A0AAD5RB35</accession>
<reference evidence="2" key="1">
    <citation type="submission" date="2021-06" db="EMBL/GenBank/DDBJ databases">
        <title>Parelaphostrongylus tenuis whole genome reference sequence.</title>
        <authorList>
            <person name="Garwood T.J."/>
            <person name="Larsen P.A."/>
            <person name="Fountain-Jones N.M."/>
            <person name="Garbe J.R."/>
            <person name="Macchietto M.G."/>
            <person name="Kania S.A."/>
            <person name="Gerhold R.W."/>
            <person name="Richards J.E."/>
            <person name="Wolf T.M."/>
        </authorList>
    </citation>
    <scope>NUCLEOTIDE SEQUENCE</scope>
    <source>
        <strain evidence="2">MNPRO001-30</strain>
        <tissue evidence="2">Meninges</tissue>
    </source>
</reference>
<proteinExistence type="predicted"/>
<protein>
    <submittedName>
        <fullName evidence="2">Uncharacterized protein</fullName>
    </submittedName>
</protein>
<keyword evidence="3" id="KW-1185">Reference proteome</keyword>
<comment type="caution">
    <text evidence="2">The sequence shown here is derived from an EMBL/GenBank/DDBJ whole genome shotgun (WGS) entry which is preliminary data.</text>
</comment>
<dbReference type="Proteomes" id="UP001196413">
    <property type="component" value="Unassembled WGS sequence"/>
</dbReference>
<gene>
    <name evidence="2" type="ORF">KIN20_035412</name>
</gene>
<dbReference type="EMBL" id="JAHQIW010007224">
    <property type="protein sequence ID" value="KAJ1373082.1"/>
    <property type="molecule type" value="Genomic_DNA"/>
</dbReference>
<dbReference type="AlphaFoldDB" id="A0AAD5RB35"/>
<feature type="region of interest" description="Disordered" evidence="1">
    <location>
        <begin position="74"/>
        <end position="114"/>
    </location>
</feature>
<evidence type="ECO:0000313" key="2">
    <source>
        <dbReference type="EMBL" id="KAJ1373082.1"/>
    </source>
</evidence>
<evidence type="ECO:0000313" key="3">
    <source>
        <dbReference type="Proteomes" id="UP001196413"/>
    </source>
</evidence>
<name>A0AAD5RB35_PARTN</name>
<evidence type="ECO:0000256" key="1">
    <source>
        <dbReference type="SAM" id="MobiDB-lite"/>
    </source>
</evidence>
<organism evidence="2 3">
    <name type="scientific">Parelaphostrongylus tenuis</name>
    <name type="common">Meningeal worm</name>
    <dbReference type="NCBI Taxonomy" id="148309"/>
    <lineage>
        <taxon>Eukaryota</taxon>
        <taxon>Metazoa</taxon>
        <taxon>Ecdysozoa</taxon>
        <taxon>Nematoda</taxon>
        <taxon>Chromadorea</taxon>
        <taxon>Rhabditida</taxon>
        <taxon>Rhabditina</taxon>
        <taxon>Rhabditomorpha</taxon>
        <taxon>Strongyloidea</taxon>
        <taxon>Metastrongylidae</taxon>
        <taxon>Parelaphostrongylus</taxon>
    </lineage>
</organism>
<sequence>MNKIKVIQKPIDINPNISNFRLQKEALANSTAIEDFSDLAGHNEAMGDQAIFQLDSHQTDASNEEDYKNSFLKNEDNSAFHDGSGMVSPEDDFVRHDGSGITSSESTSDEHSDIEQWKDDIASENSHLAVIERPERNLLMASTKASTAQTGTLHFFSFARL</sequence>